<dbReference type="PANTHER" id="PTHR10429:SF0">
    <property type="entry name" value="DNA-3-METHYLADENINE GLYCOSYLASE"/>
    <property type="match status" value="1"/>
</dbReference>
<dbReference type="KEGG" id="scn:Solca_1426"/>
<keyword evidence="2 5" id="KW-0227">DNA damage</keyword>
<evidence type="ECO:0000256" key="2">
    <source>
        <dbReference type="ARBA" id="ARBA00022763"/>
    </source>
</evidence>
<dbReference type="GO" id="GO:0003905">
    <property type="term" value="F:alkylbase DNA N-glycosylase activity"/>
    <property type="evidence" value="ECO:0007669"/>
    <property type="project" value="InterPro"/>
</dbReference>
<dbReference type="GO" id="GO:0003677">
    <property type="term" value="F:DNA binding"/>
    <property type="evidence" value="ECO:0007669"/>
    <property type="project" value="InterPro"/>
</dbReference>
<reference evidence="6" key="1">
    <citation type="submission" date="2012-02" db="EMBL/GenBank/DDBJ databases">
        <title>The complete genome of Solitalea canadensis DSM 3403.</title>
        <authorList>
            <consortium name="US DOE Joint Genome Institute (JGI-PGF)"/>
            <person name="Lucas S."/>
            <person name="Copeland A."/>
            <person name="Lapidus A."/>
            <person name="Glavina del Rio T."/>
            <person name="Dalin E."/>
            <person name="Tice H."/>
            <person name="Bruce D."/>
            <person name="Goodwin L."/>
            <person name="Pitluck S."/>
            <person name="Peters L."/>
            <person name="Ovchinnikova G."/>
            <person name="Lu M."/>
            <person name="Kyrpides N."/>
            <person name="Mavromatis K."/>
            <person name="Ivanova N."/>
            <person name="Brettin T."/>
            <person name="Detter J.C."/>
            <person name="Han C."/>
            <person name="Larimer F."/>
            <person name="Land M."/>
            <person name="Hauser L."/>
            <person name="Markowitz V."/>
            <person name="Cheng J.-F."/>
            <person name="Hugenholtz P."/>
            <person name="Woyke T."/>
            <person name="Wu D."/>
            <person name="Spring S."/>
            <person name="Schroeder M."/>
            <person name="Kopitz M."/>
            <person name="Brambilla E."/>
            <person name="Klenk H.-P."/>
            <person name="Eisen J.A."/>
        </authorList>
    </citation>
    <scope>NUCLEOTIDE SEQUENCE</scope>
    <source>
        <strain evidence="6">DSM 3403</strain>
    </source>
</reference>
<dbReference type="RefSeq" id="WP_014679737.1">
    <property type="nucleotide sequence ID" value="NC_017770.1"/>
</dbReference>
<protein>
    <recommendedName>
        <fullName evidence="5">Putative 3-methyladenine DNA glycosylase</fullName>
        <ecNumber evidence="5">3.2.2.-</ecNumber>
    </recommendedName>
</protein>
<dbReference type="PANTHER" id="PTHR10429">
    <property type="entry name" value="DNA-3-METHYLADENINE GLYCOSYLASE"/>
    <property type="match status" value="1"/>
</dbReference>
<dbReference type="InterPro" id="IPR003180">
    <property type="entry name" value="MPG"/>
</dbReference>
<dbReference type="InterPro" id="IPR011034">
    <property type="entry name" value="Formyl_transferase-like_C_sf"/>
</dbReference>
<dbReference type="CDD" id="cd00540">
    <property type="entry name" value="AAG"/>
    <property type="match status" value="1"/>
</dbReference>
<dbReference type="FunFam" id="3.10.300.10:FF:000001">
    <property type="entry name" value="Putative 3-methyladenine DNA glycosylase"/>
    <property type="match status" value="1"/>
</dbReference>
<evidence type="ECO:0000313" key="6">
    <source>
        <dbReference type="EMBL" id="AFD06510.1"/>
    </source>
</evidence>
<sequence>MELVNGIRKKLAEDFYLRDDVVQISRDLLGKYLYTKINGVVTGGMITETEAYRAPLDRASHAYNLRRTARTETMFMHGGTSYVYLCYGIHSLFNVVTNYKDIPHAVLIRSIEPTDGINVQLERRKLKKVEPRLSSGPGALAQALDITRKQNALSLDSDEIWIENNDVLIDPGNITATTRIGVDYAGEDAKLPWRFYITDNIFVSKKIKAAKL</sequence>
<dbReference type="Proteomes" id="UP000007590">
    <property type="component" value="Chromosome"/>
</dbReference>
<dbReference type="InterPro" id="IPR036995">
    <property type="entry name" value="MPG_sf"/>
</dbReference>
<dbReference type="EMBL" id="CP003349">
    <property type="protein sequence ID" value="AFD06510.1"/>
    <property type="molecule type" value="Genomic_DNA"/>
</dbReference>
<dbReference type="Gene3D" id="3.10.300.10">
    <property type="entry name" value="Methylpurine-DNA glycosylase (MPG)"/>
    <property type="match status" value="1"/>
</dbReference>
<dbReference type="GO" id="GO:0006284">
    <property type="term" value="P:base-excision repair"/>
    <property type="evidence" value="ECO:0007669"/>
    <property type="project" value="InterPro"/>
</dbReference>
<evidence type="ECO:0000256" key="5">
    <source>
        <dbReference type="HAMAP-Rule" id="MF_00527"/>
    </source>
</evidence>
<dbReference type="HOGENOM" id="CLU_060471_2_1_10"/>
<dbReference type="STRING" id="929556.Solca_1426"/>
<accession>H8KVK7</accession>
<gene>
    <name evidence="6" type="ordered locus">Solca_1426</name>
</gene>
<keyword evidence="3 5" id="KW-0378">Hydrolase</keyword>
<dbReference type="Pfam" id="PF02245">
    <property type="entry name" value="Pur_DNA_glyco"/>
    <property type="match status" value="1"/>
</dbReference>
<dbReference type="EC" id="3.2.2.-" evidence="5"/>
<evidence type="ECO:0000256" key="4">
    <source>
        <dbReference type="ARBA" id="ARBA00023204"/>
    </source>
</evidence>
<dbReference type="SUPFAM" id="SSF50486">
    <property type="entry name" value="FMT C-terminal domain-like"/>
    <property type="match status" value="1"/>
</dbReference>
<dbReference type="eggNOG" id="COG2094">
    <property type="taxonomic scope" value="Bacteria"/>
</dbReference>
<organism evidence="6 7">
    <name type="scientific">Solitalea canadensis (strain ATCC 29591 / DSM 3403 / JCM 21819 / LMG 8368 / NBRC 15130 / NCIMB 12057 / USAM 9D)</name>
    <name type="common">Flexibacter canadensis</name>
    <dbReference type="NCBI Taxonomy" id="929556"/>
    <lineage>
        <taxon>Bacteria</taxon>
        <taxon>Pseudomonadati</taxon>
        <taxon>Bacteroidota</taxon>
        <taxon>Sphingobacteriia</taxon>
        <taxon>Sphingobacteriales</taxon>
        <taxon>Sphingobacteriaceae</taxon>
        <taxon>Solitalea</taxon>
    </lineage>
</organism>
<dbReference type="AlphaFoldDB" id="H8KVK7"/>
<proteinExistence type="inferred from homology"/>
<name>H8KVK7_SOLCM</name>
<dbReference type="HAMAP" id="MF_00527">
    <property type="entry name" value="3MGH"/>
    <property type="match status" value="1"/>
</dbReference>
<evidence type="ECO:0000256" key="1">
    <source>
        <dbReference type="ARBA" id="ARBA00009232"/>
    </source>
</evidence>
<keyword evidence="4 5" id="KW-0234">DNA repair</keyword>
<evidence type="ECO:0000256" key="3">
    <source>
        <dbReference type="ARBA" id="ARBA00022801"/>
    </source>
</evidence>
<evidence type="ECO:0000313" key="7">
    <source>
        <dbReference type="Proteomes" id="UP000007590"/>
    </source>
</evidence>
<keyword evidence="7" id="KW-1185">Reference proteome</keyword>
<dbReference type="NCBIfam" id="TIGR00567">
    <property type="entry name" value="3mg"/>
    <property type="match status" value="1"/>
</dbReference>
<comment type="similarity">
    <text evidence="1 5">Belongs to the DNA glycosylase MPG family.</text>
</comment>